<dbReference type="PANTHER" id="PTHR12475">
    <property type="match status" value="1"/>
</dbReference>
<comment type="similarity">
    <text evidence="1">Belongs to the lcsJ thioesterase family.</text>
</comment>
<dbReference type="Proteomes" id="UP000076842">
    <property type="component" value="Unassembled WGS sequence"/>
</dbReference>
<name>A0A165DPM0_9BASI</name>
<dbReference type="OrthoDB" id="265761at2759"/>
<dbReference type="InterPro" id="IPR029069">
    <property type="entry name" value="HotDog_dom_sf"/>
</dbReference>
<evidence type="ECO:0000256" key="1">
    <source>
        <dbReference type="ARBA" id="ARBA00038476"/>
    </source>
</evidence>
<evidence type="ECO:0008006" key="4">
    <source>
        <dbReference type="Google" id="ProtNLM"/>
    </source>
</evidence>
<dbReference type="AlphaFoldDB" id="A0A165DPM0"/>
<accession>A0A165DPM0</accession>
<sequence>MMAAMSTLATVLPYIRNVIKYAFFLLLALNARSLPLMWHIRLCFKSQWVWYTRRRLYGNPHKYMEHCSPIGKSPFEVMHVMQGVATLDDSDIFGHLSNSSYAKTLDIARVQSGMQFWPSWYTTHRGWTPLGGADYAFLREIPILGRYEMRTAIGGWDHKWLYFITYFVSYPRKGSRGEKEETTLLPPAPLPRDLLPPGAILHSVCGSRICFKQGRLTTPPTIVLALSGMGGTEAIGRARWARTQQLTKEGTLRDVLKANWKEELARPFLEGGWELKELEAERKTGIEVCGKLLAGLEDLRPVAE</sequence>
<organism evidence="2 3">
    <name type="scientific">Calocera cornea HHB12733</name>
    <dbReference type="NCBI Taxonomy" id="1353952"/>
    <lineage>
        <taxon>Eukaryota</taxon>
        <taxon>Fungi</taxon>
        <taxon>Dikarya</taxon>
        <taxon>Basidiomycota</taxon>
        <taxon>Agaricomycotina</taxon>
        <taxon>Dacrymycetes</taxon>
        <taxon>Dacrymycetales</taxon>
        <taxon>Dacrymycetaceae</taxon>
        <taxon>Calocera</taxon>
    </lineage>
</organism>
<reference evidence="2 3" key="1">
    <citation type="journal article" date="2016" name="Mol. Biol. Evol.">
        <title>Comparative Genomics of Early-Diverging Mushroom-Forming Fungi Provides Insights into the Origins of Lignocellulose Decay Capabilities.</title>
        <authorList>
            <person name="Nagy L.G."/>
            <person name="Riley R."/>
            <person name="Tritt A."/>
            <person name="Adam C."/>
            <person name="Daum C."/>
            <person name="Floudas D."/>
            <person name="Sun H."/>
            <person name="Yadav J.S."/>
            <person name="Pangilinan J."/>
            <person name="Larsson K.H."/>
            <person name="Matsuura K."/>
            <person name="Barry K."/>
            <person name="Labutti K."/>
            <person name="Kuo R."/>
            <person name="Ohm R.A."/>
            <person name="Bhattacharya S.S."/>
            <person name="Shirouzu T."/>
            <person name="Yoshinaga Y."/>
            <person name="Martin F.M."/>
            <person name="Grigoriev I.V."/>
            <person name="Hibbett D.S."/>
        </authorList>
    </citation>
    <scope>NUCLEOTIDE SEQUENCE [LARGE SCALE GENOMIC DNA]</scope>
    <source>
        <strain evidence="2 3">HHB12733</strain>
    </source>
</reference>
<evidence type="ECO:0000313" key="3">
    <source>
        <dbReference type="Proteomes" id="UP000076842"/>
    </source>
</evidence>
<dbReference type="InterPro" id="IPR051490">
    <property type="entry name" value="THEM6_lcsJ_thioesterase"/>
</dbReference>
<keyword evidence="3" id="KW-1185">Reference proteome</keyword>
<proteinExistence type="inferred from homology"/>
<dbReference type="Pfam" id="PF13279">
    <property type="entry name" value="4HBT_2"/>
    <property type="match status" value="1"/>
</dbReference>
<evidence type="ECO:0000313" key="2">
    <source>
        <dbReference type="EMBL" id="KZT53265.1"/>
    </source>
</evidence>
<gene>
    <name evidence="2" type="ORF">CALCODRAFT_501320</name>
</gene>
<protein>
    <recommendedName>
        <fullName evidence="4">Thioesterase/thiol ester dehydrase-isomerase</fullName>
    </recommendedName>
</protein>
<dbReference type="EMBL" id="KV424042">
    <property type="protein sequence ID" value="KZT53265.1"/>
    <property type="molecule type" value="Genomic_DNA"/>
</dbReference>
<dbReference type="SUPFAM" id="SSF54637">
    <property type="entry name" value="Thioesterase/thiol ester dehydrase-isomerase"/>
    <property type="match status" value="1"/>
</dbReference>
<dbReference type="PANTHER" id="PTHR12475:SF4">
    <property type="entry name" value="PROTEIN THEM6"/>
    <property type="match status" value="1"/>
</dbReference>
<dbReference type="InParanoid" id="A0A165DPM0"/>